<dbReference type="NCBIfam" id="TIGR00254">
    <property type="entry name" value="GGDEF"/>
    <property type="match status" value="1"/>
</dbReference>
<dbReference type="Gene3D" id="3.30.450.20">
    <property type="entry name" value="PAS domain"/>
    <property type="match status" value="1"/>
</dbReference>
<keyword evidence="7" id="KW-1185">Reference proteome</keyword>
<dbReference type="Pfam" id="PF08447">
    <property type="entry name" value="PAS_3"/>
    <property type="match status" value="1"/>
</dbReference>
<dbReference type="InterPro" id="IPR029787">
    <property type="entry name" value="Nucleotide_cyclase"/>
</dbReference>
<feature type="domain" description="GGDEF" evidence="5">
    <location>
        <begin position="190"/>
        <end position="326"/>
    </location>
</feature>
<name>A0ABU2C775_9BURK</name>
<dbReference type="Pfam" id="PF00990">
    <property type="entry name" value="GGDEF"/>
    <property type="match status" value="1"/>
</dbReference>
<evidence type="ECO:0000259" key="5">
    <source>
        <dbReference type="PROSITE" id="PS50887"/>
    </source>
</evidence>
<dbReference type="InterPro" id="IPR000014">
    <property type="entry name" value="PAS"/>
</dbReference>
<dbReference type="InterPro" id="IPR000160">
    <property type="entry name" value="GGDEF_dom"/>
</dbReference>
<dbReference type="PANTHER" id="PTHR45138">
    <property type="entry name" value="REGULATORY COMPONENTS OF SENSORY TRANSDUCTION SYSTEM"/>
    <property type="match status" value="1"/>
</dbReference>
<comment type="caution">
    <text evidence="6">The sequence shown here is derived from an EMBL/GenBank/DDBJ whole genome shotgun (WGS) entry which is preliminary data.</text>
</comment>
<evidence type="ECO:0000313" key="7">
    <source>
        <dbReference type="Proteomes" id="UP001180487"/>
    </source>
</evidence>
<gene>
    <name evidence="6" type="ORF">J2X19_001860</name>
</gene>
<dbReference type="InterPro" id="IPR013655">
    <property type="entry name" value="PAS_fold_3"/>
</dbReference>
<proteinExistence type="predicted"/>
<dbReference type="SUPFAM" id="SSF55785">
    <property type="entry name" value="PYP-like sensor domain (PAS domain)"/>
    <property type="match status" value="1"/>
</dbReference>
<evidence type="ECO:0000256" key="3">
    <source>
        <dbReference type="SAM" id="Coils"/>
    </source>
</evidence>
<feature type="domain" description="PAS" evidence="4">
    <location>
        <begin position="43"/>
        <end position="80"/>
    </location>
</feature>
<evidence type="ECO:0000256" key="2">
    <source>
        <dbReference type="ARBA" id="ARBA00034247"/>
    </source>
</evidence>
<dbReference type="SMART" id="SM00267">
    <property type="entry name" value="GGDEF"/>
    <property type="match status" value="1"/>
</dbReference>
<reference evidence="6 7" key="1">
    <citation type="submission" date="2023-07" db="EMBL/GenBank/DDBJ databases">
        <title>Sorghum-associated microbial communities from plants grown in Nebraska, USA.</title>
        <authorList>
            <person name="Schachtman D."/>
        </authorList>
    </citation>
    <scope>NUCLEOTIDE SEQUENCE [LARGE SCALE GENOMIC DNA]</scope>
    <source>
        <strain evidence="6 7">BE313</strain>
    </source>
</reference>
<accession>A0ABU2C775</accession>
<feature type="coiled-coil region" evidence="3">
    <location>
        <begin position="128"/>
        <end position="162"/>
    </location>
</feature>
<evidence type="ECO:0000256" key="1">
    <source>
        <dbReference type="ARBA" id="ARBA00012528"/>
    </source>
</evidence>
<dbReference type="RefSeq" id="WP_310372749.1">
    <property type="nucleotide sequence ID" value="NZ_JAVDXT010000002.1"/>
</dbReference>
<dbReference type="Gene3D" id="3.30.70.270">
    <property type="match status" value="1"/>
</dbReference>
<comment type="catalytic activity">
    <reaction evidence="2">
        <text>2 GTP = 3',3'-c-di-GMP + 2 diphosphate</text>
        <dbReference type="Rhea" id="RHEA:24898"/>
        <dbReference type="ChEBI" id="CHEBI:33019"/>
        <dbReference type="ChEBI" id="CHEBI:37565"/>
        <dbReference type="ChEBI" id="CHEBI:58805"/>
        <dbReference type="EC" id="2.7.7.65"/>
    </reaction>
</comment>
<dbReference type="PANTHER" id="PTHR45138:SF9">
    <property type="entry name" value="DIGUANYLATE CYCLASE DGCM-RELATED"/>
    <property type="match status" value="1"/>
</dbReference>
<dbReference type="InterPro" id="IPR043128">
    <property type="entry name" value="Rev_trsase/Diguanyl_cyclase"/>
</dbReference>
<dbReference type="CDD" id="cd01949">
    <property type="entry name" value="GGDEF"/>
    <property type="match status" value="1"/>
</dbReference>
<evidence type="ECO:0000313" key="6">
    <source>
        <dbReference type="EMBL" id="MDR7377181.1"/>
    </source>
</evidence>
<protein>
    <recommendedName>
        <fullName evidence="1">diguanylate cyclase</fullName>
        <ecNumber evidence="1">2.7.7.65</ecNumber>
    </recommendedName>
</protein>
<dbReference type="Proteomes" id="UP001180487">
    <property type="component" value="Unassembled WGS sequence"/>
</dbReference>
<keyword evidence="3" id="KW-0175">Coiled coil</keyword>
<dbReference type="EMBL" id="JAVDXT010000002">
    <property type="protein sequence ID" value="MDR7377181.1"/>
    <property type="molecule type" value="Genomic_DNA"/>
</dbReference>
<sequence length="343" mass="38069">MGEIDLNKERLELALEAAGLDLWENNLLTGEVTRKALKTFSELGYSDEEVLHHLDHLFEFVHPDDLAMIQSAVGEHMAGRTPEYRCEFRLLAKDGRWVWYANYGRIMDVHSATPGQRFIGVTFNIDHRKRREDEIDQINRQLAEQNALLQSLNSALELLAANDSLTGLANRRTLMDLGAKECKRAERFQHPLSVLMVDIDSFKNVNDNWGHLVGDRVICAVADICRLRTRSGVDAVARLGGEEFVVLLPETSVVHAQALAEALREAVAQQELVVNDDGERVAFTVSIGVAPLGADGQSFEQLLNNADKALYKAKQTGRNNVQCFDPASPRLRLAANSADGAKG</sequence>
<evidence type="ECO:0000259" key="4">
    <source>
        <dbReference type="PROSITE" id="PS50112"/>
    </source>
</evidence>
<dbReference type="InterPro" id="IPR035965">
    <property type="entry name" value="PAS-like_dom_sf"/>
</dbReference>
<dbReference type="EC" id="2.7.7.65" evidence="1"/>
<organism evidence="6 7">
    <name type="scientific">Rhodoferax ferrireducens</name>
    <dbReference type="NCBI Taxonomy" id="192843"/>
    <lineage>
        <taxon>Bacteria</taxon>
        <taxon>Pseudomonadati</taxon>
        <taxon>Pseudomonadota</taxon>
        <taxon>Betaproteobacteria</taxon>
        <taxon>Burkholderiales</taxon>
        <taxon>Comamonadaceae</taxon>
        <taxon>Rhodoferax</taxon>
    </lineage>
</organism>
<dbReference type="SUPFAM" id="SSF55073">
    <property type="entry name" value="Nucleotide cyclase"/>
    <property type="match status" value="1"/>
</dbReference>
<dbReference type="PROSITE" id="PS50887">
    <property type="entry name" value="GGDEF"/>
    <property type="match status" value="1"/>
</dbReference>
<dbReference type="CDD" id="cd00130">
    <property type="entry name" value="PAS"/>
    <property type="match status" value="1"/>
</dbReference>
<dbReference type="NCBIfam" id="TIGR00229">
    <property type="entry name" value="sensory_box"/>
    <property type="match status" value="1"/>
</dbReference>
<dbReference type="InterPro" id="IPR050469">
    <property type="entry name" value="Diguanylate_Cyclase"/>
</dbReference>
<dbReference type="PROSITE" id="PS50112">
    <property type="entry name" value="PAS"/>
    <property type="match status" value="1"/>
</dbReference>